<dbReference type="PROSITE" id="PS51257">
    <property type="entry name" value="PROKAR_LIPOPROTEIN"/>
    <property type="match status" value="1"/>
</dbReference>
<protein>
    <submittedName>
        <fullName evidence="2">ABC transporter substrate-binding protein</fullName>
    </submittedName>
</protein>
<evidence type="ECO:0000313" key="5">
    <source>
        <dbReference type="Proteomes" id="UP000178666"/>
    </source>
</evidence>
<dbReference type="Pfam" id="PF00497">
    <property type="entry name" value="SBP_bac_3"/>
    <property type="match status" value="1"/>
</dbReference>
<name>A0AAC9ANA6_9ACTN</name>
<dbReference type="Proteomes" id="UP000075221">
    <property type="component" value="Chromosome"/>
</dbReference>
<gene>
    <name evidence="3" type="ORF">A8L58_09295</name>
    <name evidence="2" type="ORF">AXH35_07840</name>
</gene>
<evidence type="ECO:0000313" key="3">
    <source>
        <dbReference type="EMBL" id="AOZ46854.1"/>
    </source>
</evidence>
<keyword evidence="5" id="KW-1185">Reference proteome</keyword>
<dbReference type="SUPFAM" id="SSF53850">
    <property type="entry name" value="Periplasmic binding protein-like II"/>
    <property type="match status" value="1"/>
</dbReference>
<dbReference type="AlphaFoldDB" id="A0AAC9ANA6"/>
<dbReference type="EMBL" id="CP015970">
    <property type="protein sequence ID" value="AOZ46854.1"/>
    <property type="molecule type" value="Genomic_DNA"/>
</dbReference>
<dbReference type="RefSeq" id="WP_062819487.1">
    <property type="nucleotide sequence ID" value="NZ_CP014352.1"/>
</dbReference>
<evidence type="ECO:0000259" key="1">
    <source>
        <dbReference type="Pfam" id="PF00497"/>
    </source>
</evidence>
<sequence>MARAHRRTTPRRTRTVVGLVLALLLCVTTGCSWPRDTSGSLDAASGGTLRVGVSVNPPFTTMENGEVGGSESTLVRGYARSIGADVRWRIGAESVLAEEMRNGDLDVVIGGLTSTSPWTDKMALTRPYRTVTAPDGSPVKMVMGAPLGENALLVSLETYLSEHGAQG</sequence>
<evidence type="ECO:0000313" key="2">
    <source>
        <dbReference type="EMBL" id="AMS05380.1"/>
    </source>
</evidence>
<proteinExistence type="predicted"/>
<dbReference type="InterPro" id="IPR001638">
    <property type="entry name" value="Solute-binding_3/MltF_N"/>
</dbReference>
<reference evidence="2 4" key="2">
    <citation type="submission" date="2016-02" db="EMBL/GenBank/DDBJ databases">
        <title>Complete Genome Sequence of Propionibacterium acidipropionici ATCC 55737.</title>
        <authorList>
            <person name="Luna Flores C.H."/>
            <person name="Nielsen L.K."/>
            <person name="Marcellin E."/>
        </authorList>
    </citation>
    <scope>NUCLEOTIDE SEQUENCE [LARGE SCALE GENOMIC DNA]</scope>
    <source>
        <strain evidence="2 4">ATCC 55737</strain>
    </source>
</reference>
<reference evidence="3 5" key="1">
    <citation type="journal article" date="2016" name="Plant Dis.">
        <title>Improved production of propionic acid using genome shuffling.</title>
        <authorList>
            <person name="Luna-Flores C.H."/>
            <person name="Palfreyman R.W."/>
            <person name="Kromer J.O."/>
            <person name="Nielsen L.K."/>
            <person name="Marcellin E."/>
        </authorList>
    </citation>
    <scope>NUCLEOTIDE SEQUENCE [LARGE SCALE GENOMIC DNA]</scope>
    <source>
        <strain evidence="3 5">F3E8</strain>
    </source>
</reference>
<organism evidence="2 4">
    <name type="scientific">Acidipropionibacterium acidipropionici</name>
    <dbReference type="NCBI Taxonomy" id="1748"/>
    <lineage>
        <taxon>Bacteria</taxon>
        <taxon>Bacillati</taxon>
        <taxon>Actinomycetota</taxon>
        <taxon>Actinomycetes</taxon>
        <taxon>Propionibacteriales</taxon>
        <taxon>Propionibacteriaceae</taxon>
        <taxon>Acidipropionibacterium</taxon>
    </lineage>
</organism>
<dbReference type="Proteomes" id="UP000178666">
    <property type="component" value="Chromosome"/>
</dbReference>
<feature type="domain" description="Solute-binding protein family 3/N-terminal" evidence="1">
    <location>
        <begin position="49"/>
        <end position="130"/>
    </location>
</feature>
<dbReference type="EMBL" id="CP014352">
    <property type="protein sequence ID" value="AMS05380.1"/>
    <property type="molecule type" value="Genomic_DNA"/>
</dbReference>
<dbReference type="Gene3D" id="3.40.190.10">
    <property type="entry name" value="Periplasmic binding protein-like II"/>
    <property type="match status" value="1"/>
</dbReference>
<evidence type="ECO:0000313" key="4">
    <source>
        <dbReference type="Proteomes" id="UP000075221"/>
    </source>
</evidence>
<accession>A0AAC9ANA6</accession>